<dbReference type="SUPFAM" id="SSF56059">
    <property type="entry name" value="Glutathione synthetase ATP-binding domain-like"/>
    <property type="match status" value="1"/>
</dbReference>
<dbReference type="GO" id="GO:0006189">
    <property type="term" value="P:'de novo' IMP biosynthetic process"/>
    <property type="evidence" value="ECO:0007669"/>
    <property type="project" value="UniProtKB-UniRule"/>
</dbReference>
<dbReference type="AlphaFoldDB" id="A0A089HQW2"/>
<evidence type="ECO:0000313" key="9">
    <source>
        <dbReference type="EMBL" id="AIQ13447.1"/>
    </source>
</evidence>
<evidence type="ECO:0000313" key="10">
    <source>
        <dbReference type="Proteomes" id="UP000029409"/>
    </source>
</evidence>
<proteinExistence type="inferred from homology"/>
<feature type="binding site" evidence="7">
    <location>
        <begin position="363"/>
        <end position="364"/>
    </location>
    <ligand>
        <name>N(1)-(5-phospho-beta-D-ribosyl)glycinamide</name>
        <dbReference type="ChEBI" id="CHEBI:143788"/>
    </ligand>
</feature>
<dbReference type="EC" id="6.3.1.21" evidence="7"/>
<dbReference type="KEGG" id="pdu:PDUR_17140"/>
<dbReference type="GO" id="GO:0000287">
    <property type="term" value="F:magnesium ion binding"/>
    <property type="evidence" value="ECO:0007669"/>
    <property type="project" value="UniProtKB-UniRule"/>
</dbReference>
<keyword evidence="10" id="KW-1185">Reference proteome</keyword>
<protein>
    <recommendedName>
        <fullName evidence="7">Formate-dependent phosphoribosylglycinamide formyltransferase</fullName>
        <ecNumber evidence="7">6.3.1.21</ecNumber>
    </recommendedName>
    <alternativeName>
        <fullName evidence="7">5'-phosphoribosylglycinamide transformylase 2</fullName>
    </alternativeName>
    <alternativeName>
        <fullName evidence="7">Formate-dependent GAR transformylase</fullName>
    </alternativeName>
    <alternativeName>
        <fullName evidence="7">GAR transformylase 2</fullName>
        <shortName evidence="7">GART 2</shortName>
    </alternativeName>
    <alternativeName>
        <fullName evidence="7">Non-folate glycinamide ribonucleotide transformylase</fullName>
    </alternativeName>
    <alternativeName>
        <fullName evidence="7">Phosphoribosylglycinamide formyltransferase 2</fullName>
    </alternativeName>
</protein>
<dbReference type="HAMAP" id="MF_01643">
    <property type="entry name" value="PurT"/>
    <property type="match status" value="1"/>
</dbReference>
<dbReference type="PANTHER" id="PTHR43055:SF1">
    <property type="entry name" value="FORMATE-DEPENDENT PHOSPHORIBOSYLGLYCINAMIDE FORMYLTRANSFERASE"/>
    <property type="match status" value="1"/>
</dbReference>
<dbReference type="SUPFAM" id="SSF51246">
    <property type="entry name" value="Rudiment single hybrid motif"/>
    <property type="match status" value="1"/>
</dbReference>
<dbReference type="STRING" id="44251.PDUR_17140"/>
<comment type="subunit">
    <text evidence="7">Homodimer.</text>
</comment>
<dbReference type="InterPro" id="IPR054350">
    <property type="entry name" value="PurT/PurK_preATP-grasp"/>
</dbReference>
<dbReference type="Proteomes" id="UP000029409">
    <property type="component" value="Chromosome"/>
</dbReference>
<feature type="binding site" evidence="7">
    <location>
        <position position="112"/>
    </location>
    <ligand>
        <name>ATP</name>
        <dbReference type="ChEBI" id="CHEBI:30616"/>
    </ligand>
</feature>
<evidence type="ECO:0000259" key="8">
    <source>
        <dbReference type="PROSITE" id="PS50975"/>
    </source>
</evidence>
<dbReference type="InterPro" id="IPR005862">
    <property type="entry name" value="PurT"/>
</dbReference>
<sequence>MWGSPYSAYSRKLLLLGSGELGKEVIIEAQRLGVETVAVDRYDGAPAMGVAHRSYVLDMLDGEALKELIRTEKPDVIVPEIEAIATDALLELEEEGFCVVPTARATKLTMDREGIRRLAAEKLGFPTADYRFADSLEELRQAVQELGTPCVIKPIMSSSGKGQSVCRKPEDADSCWNTALEGARAKGTRVIVESFVVFESEITLLTVRSSSGTVFCPPIGHIQKDGDYVESWQPHEMTEEQLAQAQDIARNVTDELGGYGIFGVELFLTREGVLFSEVSPRPHDTGMVTMVTQDLSEFALHVRAVLGFPLEPVELLSPGASATLKAGKDAVGQAYAVTGLNEALRLPRTQVRVFGKPEVRPGRRMAVALSAADNVEKARATAKEAASLLKVEVYKDEQ</sequence>
<keyword evidence="2 7" id="KW-0479">Metal-binding</keyword>
<dbReference type="Gene3D" id="3.30.470.20">
    <property type="entry name" value="ATP-grasp fold, B domain"/>
    <property type="match status" value="1"/>
</dbReference>
<keyword evidence="1 7" id="KW-0436">Ligase</keyword>
<evidence type="ECO:0000256" key="3">
    <source>
        <dbReference type="ARBA" id="ARBA00022741"/>
    </source>
</evidence>
<dbReference type="FunFam" id="3.40.50.20:FF:000007">
    <property type="entry name" value="Formate-dependent phosphoribosylglycinamide formyltransferase"/>
    <property type="match status" value="1"/>
</dbReference>
<dbReference type="OrthoDB" id="9804625at2"/>
<dbReference type="InterPro" id="IPR013815">
    <property type="entry name" value="ATP_grasp_subdomain_1"/>
</dbReference>
<feature type="binding site" evidence="7">
    <location>
        <position position="153"/>
    </location>
    <ligand>
        <name>ATP</name>
        <dbReference type="ChEBI" id="CHEBI:30616"/>
    </ligand>
</feature>
<gene>
    <name evidence="7 9" type="primary">purT</name>
    <name evidence="9" type="ORF">PDUR_17140</name>
</gene>
<dbReference type="Gene3D" id="3.40.50.20">
    <property type="match status" value="1"/>
</dbReference>
<dbReference type="SUPFAM" id="SSF52440">
    <property type="entry name" value="PreATP-grasp domain"/>
    <property type="match status" value="1"/>
</dbReference>
<feature type="binding site" evidence="7">
    <location>
        <begin position="20"/>
        <end position="21"/>
    </location>
    <ligand>
        <name>N(1)-(5-phospho-beta-D-ribosyl)glycinamide</name>
        <dbReference type="ChEBI" id="CHEBI:143788"/>
    </ligand>
</feature>
<evidence type="ECO:0000256" key="7">
    <source>
        <dbReference type="HAMAP-Rule" id="MF_01643"/>
    </source>
</evidence>
<feature type="binding site" evidence="7">
    <location>
        <position position="277"/>
    </location>
    <ligand>
        <name>Mg(2+)</name>
        <dbReference type="ChEBI" id="CHEBI:18420"/>
    </ligand>
</feature>
<dbReference type="RefSeq" id="WP_042207245.1">
    <property type="nucleotide sequence ID" value="NZ_CP009288.1"/>
</dbReference>
<dbReference type="PROSITE" id="PS50975">
    <property type="entry name" value="ATP_GRASP"/>
    <property type="match status" value="1"/>
</dbReference>
<dbReference type="GO" id="GO:0005829">
    <property type="term" value="C:cytosol"/>
    <property type="evidence" value="ECO:0007669"/>
    <property type="project" value="TreeGrafter"/>
</dbReference>
<evidence type="ECO:0000256" key="2">
    <source>
        <dbReference type="ARBA" id="ARBA00022723"/>
    </source>
</evidence>
<dbReference type="InterPro" id="IPR048740">
    <property type="entry name" value="PurT_C"/>
</dbReference>
<feature type="domain" description="ATP-grasp" evidence="8">
    <location>
        <begin position="117"/>
        <end position="306"/>
    </location>
</feature>
<comment type="function">
    <text evidence="7">Involved in the de novo purine biosynthesis. Catalyzes the transfer of formate to 5-phospho-ribosyl-glycinamide (GAR), producing 5-phospho-ribosyl-N-formylglycinamide (FGAR). Formate is provided by PurU via hydrolysis of 10-formyl-tetrahydrofolate.</text>
</comment>
<keyword evidence="3 7" id="KW-0547">Nucleotide-binding</keyword>
<feature type="binding site" evidence="7">
    <location>
        <position position="201"/>
    </location>
    <ligand>
        <name>ATP</name>
        <dbReference type="ChEBI" id="CHEBI:30616"/>
    </ligand>
</feature>
<dbReference type="InterPro" id="IPR016185">
    <property type="entry name" value="PreATP-grasp_dom_sf"/>
</dbReference>
<evidence type="ECO:0000256" key="5">
    <source>
        <dbReference type="ARBA" id="ARBA00022840"/>
    </source>
</evidence>
<dbReference type="NCBIfam" id="TIGR01142">
    <property type="entry name" value="purT"/>
    <property type="match status" value="1"/>
</dbReference>
<feature type="binding site" evidence="7">
    <location>
        <position position="265"/>
    </location>
    <ligand>
        <name>Mg(2+)</name>
        <dbReference type="ChEBI" id="CHEBI:18420"/>
    </ligand>
</feature>
<name>A0A089HQW2_PAEDU</name>
<dbReference type="Pfam" id="PF22660">
    <property type="entry name" value="RS_preATP-grasp-like"/>
    <property type="match status" value="1"/>
</dbReference>
<feature type="binding site" evidence="7">
    <location>
        <position position="80"/>
    </location>
    <ligand>
        <name>N(1)-(5-phospho-beta-D-ribosyl)glycinamide</name>
        <dbReference type="ChEBI" id="CHEBI:143788"/>
    </ligand>
</feature>
<keyword evidence="6 7" id="KW-0460">Magnesium</keyword>
<dbReference type="PANTHER" id="PTHR43055">
    <property type="entry name" value="FORMATE-DEPENDENT PHOSPHORIBOSYLGLYCINAMIDE FORMYLTRANSFERASE"/>
    <property type="match status" value="1"/>
</dbReference>
<feature type="binding site" evidence="7">
    <location>
        <begin position="158"/>
        <end position="163"/>
    </location>
    <ligand>
        <name>ATP</name>
        <dbReference type="ChEBI" id="CHEBI:30616"/>
    </ligand>
</feature>
<dbReference type="Pfam" id="PF02222">
    <property type="entry name" value="ATP-grasp"/>
    <property type="match status" value="1"/>
</dbReference>
<keyword evidence="5 7" id="KW-0067">ATP-binding</keyword>
<organism evidence="9 10">
    <name type="scientific">Paenibacillus durus</name>
    <name type="common">Paenibacillus azotofixans</name>
    <dbReference type="NCBI Taxonomy" id="44251"/>
    <lineage>
        <taxon>Bacteria</taxon>
        <taxon>Bacillati</taxon>
        <taxon>Bacillota</taxon>
        <taxon>Bacilli</taxon>
        <taxon>Bacillales</taxon>
        <taxon>Paenibacillaceae</taxon>
        <taxon>Paenibacillus</taxon>
    </lineage>
</organism>
<dbReference type="InterPro" id="IPR003135">
    <property type="entry name" value="ATP-grasp_carboxylate-amine"/>
</dbReference>
<evidence type="ECO:0000256" key="4">
    <source>
        <dbReference type="ARBA" id="ARBA00022755"/>
    </source>
</evidence>
<dbReference type="InterPro" id="IPR011054">
    <property type="entry name" value="Rudment_hybrid_motif"/>
</dbReference>
<dbReference type="Pfam" id="PF21244">
    <property type="entry name" value="PurT_C"/>
    <property type="match status" value="1"/>
</dbReference>
<accession>A0A089HQW2</accession>
<dbReference type="GO" id="GO:0043815">
    <property type="term" value="F:phosphoribosylglycinamide formyltransferase 2 activity"/>
    <property type="evidence" value="ECO:0007669"/>
    <property type="project" value="UniProtKB-UniRule"/>
</dbReference>
<dbReference type="eggNOG" id="COG0027">
    <property type="taxonomic scope" value="Bacteria"/>
</dbReference>
<keyword evidence="4 7" id="KW-0658">Purine biosynthesis</keyword>
<dbReference type="GO" id="GO:0004644">
    <property type="term" value="F:phosphoribosylglycinamide formyltransferase activity"/>
    <property type="evidence" value="ECO:0007669"/>
    <property type="project" value="UniProtKB-UniRule"/>
</dbReference>
<dbReference type="NCBIfam" id="NF006766">
    <property type="entry name" value="PRK09288.1"/>
    <property type="match status" value="1"/>
</dbReference>
<feature type="binding site" evidence="7">
    <location>
        <position position="284"/>
    </location>
    <ligand>
        <name>N(1)-(5-phospho-beta-D-ribosyl)glycinamide</name>
        <dbReference type="ChEBI" id="CHEBI:143788"/>
    </ligand>
</feature>
<evidence type="ECO:0000256" key="1">
    <source>
        <dbReference type="ARBA" id="ARBA00022598"/>
    </source>
</evidence>
<feature type="binding site" evidence="7">
    <location>
        <position position="356"/>
    </location>
    <ligand>
        <name>N(1)-(5-phospho-beta-D-ribosyl)glycinamide</name>
        <dbReference type="ChEBI" id="CHEBI:143788"/>
    </ligand>
</feature>
<comment type="similarity">
    <text evidence="7">Belongs to the PurK/PurT family.</text>
</comment>
<dbReference type="UniPathway" id="UPA00074">
    <property type="reaction ID" value="UER00127"/>
</dbReference>
<reference evidence="9 10" key="1">
    <citation type="submission" date="2014-08" db="EMBL/GenBank/DDBJ databases">
        <title>Comparative genomics of the Paenibacillus odorifer group.</title>
        <authorList>
            <person name="den Bakker H.C."/>
            <person name="Tsai Y.-C."/>
            <person name="Martin N."/>
            <person name="Korlach J."/>
            <person name="Wiedmann M."/>
        </authorList>
    </citation>
    <scope>NUCLEOTIDE SEQUENCE [LARGE SCALE GENOMIC DNA]</scope>
    <source>
        <strain evidence="9 10">DSM 1735</strain>
    </source>
</reference>
<evidence type="ECO:0000256" key="6">
    <source>
        <dbReference type="ARBA" id="ARBA00022842"/>
    </source>
</evidence>
<feature type="binding site" evidence="7">
    <location>
        <begin position="193"/>
        <end position="196"/>
    </location>
    <ligand>
        <name>ATP</name>
        <dbReference type="ChEBI" id="CHEBI:30616"/>
    </ligand>
</feature>
<dbReference type="Gene3D" id="3.30.1490.20">
    <property type="entry name" value="ATP-grasp fold, A domain"/>
    <property type="match status" value="1"/>
</dbReference>
<comment type="pathway">
    <text evidence="7">Purine metabolism; IMP biosynthesis via de novo pathway; N(2)-formyl-N(1)-(5-phospho-D-ribosyl)glycinamide from N(1)-(5-phospho-D-ribosyl)glycinamide (formate route): step 1/1.</text>
</comment>
<keyword evidence="9" id="KW-0808">Transferase</keyword>
<dbReference type="EMBL" id="CP009288">
    <property type="protein sequence ID" value="AIQ13447.1"/>
    <property type="molecule type" value="Genomic_DNA"/>
</dbReference>
<dbReference type="InterPro" id="IPR011761">
    <property type="entry name" value="ATP-grasp"/>
</dbReference>
<dbReference type="GO" id="GO:0005524">
    <property type="term" value="F:ATP binding"/>
    <property type="evidence" value="ECO:0007669"/>
    <property type="project" value="UniProtKB-UniRule"/>
</dbReference>
<comment type="catalytic activity">
    <reaction evidence="7">
        <text>N(1)-(5-phospho-beta-D-ribosyl)glycinamide + formate + ATP = N(2)-formyl-N(1)-(5-phospho-beta-D-ribosyl)glycinamide + ADP + phosphate + H(+)</text>
        <dbReference type="Rhea" id="RHEA:24829"/>
        <dbReference type="ChEBI" id="CHEBI:15378"/>
        <dbReference type="ChEBI" id="CHEBI:15740"/>
        <dbReference type="ChEBI" id="CHEBI:30616"/>
        <dbReference type="ChEBI" id="CHEBI:43474"/>
        <dbReference type="ChEBI" id="CHEBI:143788"/>
        <dbReference type="ChEBI" id="CHEBI:147286"/>
        <dbReference type="ChEBI" id="CHEBI:456216"/>
        <dbReference type="EC" id="6.3.1.21"/>
    </reaction>
</comment>